<reference evidence="1" key="1">
    <citation type="submission" date="2023-09" db="EMBL/GenBank/DDBJ databases">
        <title>Arcobacter tbilisiensis sp. nov. isolated from chicken meat in Tbilisi, Georgia.</title>
        <authorList>
            <person name="Matthias R."/>
            <person name="Zautner A.E."/>
        </authorList>
    </citation>
    <scope>NUCLEOTIDE SEQUENCE</scope>
    <source>
        <strain evidence="1">LEO 107</strain>
        <plasmid evidence="1">p133_LEO_107</plasmid>
    </source>
</reference>
<accession>A0AA96I443</accession>
<geneLocation type="plasmid" evidence="1">
    <name>p133_LEO_107</name>
</geneLocation>
<evidence type="ECO:0000313" key="1">
    <source>
        <dbReference type="EMBL" id="WNL17940.1"/>
    </source>
</evidence>
<gene>
    <name evidence="1" type="ORF">RJG54_11940</name>
</gene>
<name>A0AA96I443_9BACT</name>
<dbReference type="EMBL" id="CP134847">
    <property type="protein sequence ID" value="WNL17940.1"/>
    <property type="molecule type" value="Genomic_DNA"/>
</dbReference>
<sequence length="100" mass="12246">MHKKFIKVHQTTFRARYKLELLKNEFIDEDILKDYFLELDFVKSVRINKKAYSIIFELKQTDFSRLEKILEKLNLDTLLKYCEKKKRQYVFLALKVKIPL</sequence>
<dbReference type="AlphaFoldDB" id="A0AA96I443"/>
<organism evidence="1">
    <name type="scientific">Arcobacter sp. AZ-2023</name>
    <dbReference type="NCBI Taxonomy" id="3074453"/>
    <lineage>
        <taxon>Bacteria</taxon>
        <taxon>Pseudomonadati</taxon>
        <taxon>Campylobacterota</taxon>
        <taxon>Epsilonproteobacteria</taxon>
        <taxon>Campylobacterales</taxon>
        <taxon>Arcobacteraceae</taxon>
        <taxon>Arcobacter</taxon>
    </lineage>
</organism>
<protein>
    <submittedName>
        <fullName evidence="1">Uncharacterized protein</fullName>
    </submittedName>
</protein>
<keyword evidence="1" id="KW-0614">Plasmid</keyword>
<proteinExistence type="predicted"/>